<dbReference type="OrthoDB" id="9815825at2"/>
<evidence type="ECO:0000256" key="2">
    <source>
        <dbReference type="ARBA" id="ARBA00023002"/>
    </source>
</evidence>
<dbReference type="GO" id="GO:0000166">
    <property type="term" value="F:nucleotide binding"/>
    <property type="evidence" value="ECO:0007669"/>
    <property type="project" value="InterPro"/>
</dbReference>
<comment type="caution">
    <text evidence="5">The sequence shown here is derived from an EMBL/GenBank/DDBJ whole genome shotgun (WGS) entry which is preliminary data.</text>
</comment>
<dbReference type="Gene3D" id="3.40.50.720">
    <property type="entry name" value="NAD(P)-binding Rossmann-like Domain"/>
    <property type="match status" value="1"/>
</dbReference>
<dbReference type="Proteomes" id="UP000228755">
    <property type="component" value="Unassembled WGS sequence"/>
</dbReference>
<reference evidence="5 6" key="1">
    <citation type="submission" date="2017-11" db="EMBL/GenBank/DDBJ databases">
        <title>Draft genome sequences of strains TRE 1, TRE D, TRE H and TRI 7, isolated from tamarins, belonging to four potential novel Bifidobacterium species.</title>
        <authorList>
            <person name="Mattarelli P."/>
            <person name="Modesto M."/>
            <person name="Bonetti A."/>
            <person name="Puglisi E."/>
            <person name="Morelli L."/>
        </authorList>
    </citation>
    <scope>NUCLEOTIDE SEQUENCE [LARGE SCALE GENOMIC DNA]</scope>
    <source>
        <strain evidence="6">TRED</strain>
    </source>
</reference>
<dbReference type="EMBL" id="PGLQ01000002">
    <property type="protein sequence ID" value="PJM79343.1"/>
    <property type="molecule type" value="Genomic_DNA"/>
</dbReference>
<accession>A0A2M9HR94</accession>
<evidence type="ECO:0000256" key="1">
    <source>
        <dbReference type="ARBA" id="ARBA00010928"/>
    </source>
</evidence>
<evidence type="ECO:0000313" key="5">
    <source>
        <dbReference type="EMBL" id="PJM79343.1"/>
    </source>
</evidence>
<organism evidence="5 6">
    <name type="scientific">Bifidobacterium scaligerum</name>
    <dbReference type="NCBI Taxonomy" id="2052656"/>
    <lineage>
        <taxon>Bacteria</taxon>
        <taxon>Bacillati</taxon>
        <taxon>Actinomycetota</taxon>
        <taxon>Actinomycetes</taxon>
        <taxon>Bifidobacteriales</taxon>
        <taxon>Bifidobacteriaceae</taxon>
        <taxon>Bifidobacterium</taxon>
    </lineage>
</organism>
<evidence type="ECO:0000259" key="4">
    <source>
        <dbReference type="Pfam" id="PF22725"/>
    </source>
</evidence>
<dbReference type="Pfam" id="PF01408">
    <property type="entry name" value="GFO_IDH_MocA"/>
    <property type="match status" value="1"/>
</dbReference>
<dbReference type="InterPro" id="IPR000683">
    <property type="entry name" value="Gfo/Idh/MocA-like_OxRdtase_N"/>
</dbReference>
<protein>
    <submittedName>
        <fullName evidence="5">Gfo/Idh/MocA family oxidoreductase</fullName>
    </submittedName>
</protein>
<feature type="domain" description="Gfo/Idh/MocA-like oxidoreductase N-terminal" evidence="3">
    <location>
        <begin position="18"/>
        <end position="141"/>
    </location>
</feature>
<dbReference type="PANTHER" id="PTHR22604">
    <property type="entry name" value="OXIDOREDUCTASES"/>
    <property type="match status" value="1"/>
</dbReference>
<dbReference type="RefSeq" id="WP_100496200.1">
    <property type="nucleotide sequence ID" value="NZ_PGLQ01000002.1"/>
</dbReference>
<dbReference type="AlphaFoldDB" id="A0A2M9HR94"/>
<evidence type="ECO:0000259" key="3">
    <source>
        <dbReference type="Pfam" id="PF01408"/>
    </source>
</evidence>
<dbReference type="SUPFAM" id="SSF51735">
    <property type="entry name" value="NAD(P)-binding Rossmann-fold domains"/>
    <property type="match status" value="1"/>
</dbReference>
<dbReference type="GO" id="GO:0016491">
    <property type="term" value="F:oxidoreductase activity"/>
    <property type="evidence" value="ECO:0007669"/>
    <property type="project" value="UniProtKB-KW"/>
</dbReference>
<dbReference type="PANTHER" id="PTHR22604:SF105">
    <property type="entry name" value="TRANS-1,2-DIHYDROBENZENE-1,2-DIOL DEHYDROGENASE"/>
    <property type="match status" value="1"/>
</dbReference>
<dbReference type="Gene3D" id="3.30.360.10">
    <property type="entry name" value="Dihydrodipicolinate Reductase, domain 2"/>
    <property type="match status" value="1"/>
</dbReference>
<dbReference type="InterPro" id="IPR050984">
    <property type="entry name" value="Gfo/Idh/MocA_domain"/>
</dbReference>
<keyword evidence="2" id="KW-0560">Oxidoreductase</keyword>
<proteinExistence type="inferred from homology"/>
<keyword evidence="6" id="KW-1185">Reference proteome</keyword>
<dbReference type="SUPFAM" id="SSF55347">
    <property type="entry name" value="Glyceraldehyde-3-phosphate dehydrogenase-like, C-terminal domain"/>
    <property type="match status" value="1"/>
</dbReference>
<gene>
    <name evidence="5" type="ORF">CUU80_04735</name>
</gene>
<sequence>MSRLNGNRALVESGQAKVNVAILGAGRIAHTMADTLNRMASDPRYASWIHPYAVAARDLDRAQAFADQWHLDKAYGSYEELTADPDVDLVYIATPHSLHAEQAELCMRAGKNVLVEKSFTANTEQARAMLAVAEETGMLCTEAIWTRYMPSRALINGVIASGEIGEVKAASANLCYPVSDKARMTDPECAGGALLDVGVYPLNFLDMAIGADHGRTIDHFETSMSPWPQTGVDAHNSTTLYYDDGTMAVSVSSMLVTSDRGGYVWGTEGYLVVTNINNPEAIDVYDNDHKLVRRIEVPAQLTGYEYEVADAASALLDGSIECEAMPHADTLRIMELMDAIRDRWGMKFPFEK</sequence>
<dbReference type="Pfam" id="PF22725">
    <property type="entry name" value="GFO_IDH_MocA_C3"/>
    <property type="match status" value="1"/>
</dbReference>
<dbReference type="InterPro" id="IPR036291">
    <property type="entry name" value="NAD(P)-bd_dom_sf"/>
</dbReference>
<feature type="domain" description="GFO/IDH/MocA-like oxidoreductase" evidence="4">
    <location>
        <begin position="158"/>
        <end position="271"/>
    </location>
</feature>
<comment type="similarity">
    <text evidence="1">Belongs to the Gfo/Idh/MocA family.</text>
</comment>
<name>A0A2M9HR94_9BIFI</name>
<evidence type="ECO:0000313" key="6">
    <source>
        <dbReference type="Proteomes" id="UP000228755"/>
    </source>
</evidence>
<dbReference type="InterPro" id="IPR055170">
    <property type="entry name" value="GFO_IDH_MocA-like_dom"/>
</dbReference>